<dbReference type="AlphaFoldDB" id="A0AAV6V127"/>
<gene>
    <name evidence="1" type="ORF">JTE90_009272</name>
</gene>
<dbReference type="Proteomes" id="UP000827092">
    <property type="component" value="Unassembled WGS sequence"/>
</dbReference>
<proteinExistence type="predicted"/>
<dbReference type="EMBL" id="JAFNEN010000184">
    <property type="protein sequence ID" value="KAG8190435.1"/>
    <property type="molecule type" value="Genomic_DNA"/>
</dbReference>
<organism evidence="1 2">
    <name type="scientific">Oedothorax gibbosus</name>
    <dbReference type="NCBI Taxonomy" id="931172"/>
    <lineage>
        <taxon>Eukaryota</taxon>
        <taxon>Metazoa</taxon>
        <taxon>Ecdysozoa</taxon>
        <taxon>Arthropoda</taxon>
        <taxon>Chelicerata</taxon>
        <taxon>Arachnida</taxon>
        <taxon>Araneae</taxon>
        <taxon>Araneomorphae</taxon>
        <taxon>Entelegynae</taxon>
        <taxon>Araneoidea</taxon>
        <taxon>Linyphiidae</taxon>
        <taxon>Erigoninae</taxon>
        <taxon>Oedothorax</taxon>
    </lineage>
</organism>
<accession>A0AAV6V127</accession>
<keyword evidence="2" id="KW-1185">Reference proteome</keyword>
<evidence type="ECO:0000313" key="1">
    <source>
        <dbReference type="EMBL" id="KAG8190435.1"/>
    </source>
</evidence>
<sequence length="78" mass="8958">MAISEQRAVLCSARNREVSCCVFRQQPGQDRRKKFNDLNGGVDFGIWRKELFIKITSSWLNDTVTKIAVFNRILGLIV</sequence>
<comment type="caution">
    <text evidence="1">The sequence shown here is derived from an EMBL/GenBank/DDBJ whole genome shotgun (WGS) entry which is preliminary data.</text>
</comment>
<reference evidence="1 2" key="1">
    <citation type="journal article" date="2022" name="Nat. Ecol. Evol.">
        <title>A masculinizing supergene underlies an exaggerated male reproductive morph in a spider.</title>
        <authorList>
            <person name="Hendrickx F."/>
            <person name="De Corte Z."/>
            <person name="Sonet G."/>
            <person name="Van Belleghem S.M."/>
            <person name="Kostlbacher S."/>
            <person name="Vangestel C."/>
        </authorList>
    </citation>
    <scope>NUCLEOTIDE SEQUENCE [LARGE SCALE GENOMIC DNA]</scope>
    <source>
        <strain evidence="1">W744_W776</strain>
    </source>
</reference>
<evidence type="ECO:0000313" key="2">
    <source>
        <dbReference type="Proteomes" id="UP000827092"/>
    </source>
</evidence>
<protein>
    <submittedName>
        <fullName evidence="1">Uncharacterized protein</fullName>
    </submittedName>
</protein>
<name>A0AAV6V127_9ARAC</name>